<organism evidence="1 2">
    <name type="scientific">Kineococcus glutinatus</name>
    <dbReference type="NCBI Taxonomy" id="1070872"/>
    <lineage>
        <taxon>Bacteria</taxon>
        <taxon>Bacillati</taxon>
        <taxon>Actinomycetota</taxon>
        <taxon>Actinomycetes</taxon>
        <taxon>Kineosporiales</taxon>
        <taxon>Kineosporiaceae</taxon>
        <taxon>Kineococcus</taxon>
    </lineage>
</organism>
<dbReference type="Proteomes" id="UP001501195">
    <property type="component" value="Unassembled WGS sequence"/>
</dbReference>
<evidence type="ECO:0000313" key="1">
    <source>
        <dbReference type="EMBL" id="GAA4960581.1"/>
    </source>
</evidence>
<dbReference type="RefSeq" id="WP_345710241.1">
    <property type="nucleotide sequence ID" value="NZ_BAABIL010000001.1"/>
</dbReference>
<comment type="caution">
    <text evidence="1">The sequence shown here is derived from an EMBL/GenBank/DDBJ whole genome shotgun (WGS) entry which is preliminary data.</text>
</comment>
<name>A0ABP9H3S3_9ACTN</name>
<accession>A0ABP9H3S3</accession>
<gene>
    <name evidence="1" type="ORF">GCM10023225_00150</name>
</gene>
<keyword evidence="2" id="KW-1185">Reference proteome</keyword>
<sequence length="74" mass="7330">MIAQFDRVAAVAAVVLVLAVSVYAISHGGAVGLGGVALVVGSLAQLVRALRSDITPDNSNEAASEDGDNAEPAV</sequence>
<proteinExistence type="predicted"/>
<protein>
    <submittedName>
        <fullName evidence="1">Uncharacterized protein</fullName>
    </submittedName>
</protein>
<dbReference type="EMBL" id="BAABIL010000001">
    <property type="protein sequence ID" value="GAA4960581.1"/>
    <property type="molecule type" value="Genomic_DNA"/>
</dbReference>
<evidence type="ECO:0000313" key="2">
    <source>
        <dbReference type="Proteomes" id="UP001501195"/>
    </source>
</evidence>
<reference evidence="2" key="1">
    <citation type="journal article" date="2019" name="Int. J. Syst. Evol. Microbiol.">
        <title>The Global Catalogue of Microorganisms (GCM) 10K type strain sequencing project: providing services to taxonomists for standard genome sequencing and annotation.</title>
        <authorList>
            <consortium name="The Broad Institute Genomics Platform"/>
            <consortium name="The Broad Institute Genome Sequencing Center for Infectious Disease"/>
            <person name="Wu L."/>
            <person name="Ma J."/>
        </authorList>
    </citation>
    <scope>NUCLEOTIDE SEQUENCE [LARGE SCALE GENOMIC DNA]</scope>
    <source>
        <strain evidence="2">JCM 18126</strain>
    </source>
</reference>